<feature type="transmembrane region" description="Helical" evidence="8">
    <location>
        <begin position="237"/>
        <end position="259"/>
    </location>
</feature>
<proteinExistence type="predicted"/>
<evidence type="ECO:0000256" key="5">
    <source>
        <dbReference type="ARBA" id="ARBA00022985"/>
    </source>
</evidence>
<evidence type="ECO:0000256" key="8">
    <source>
        <dbReference type="SAM" id="Phobius"/>
    </source>
</evidence>
<evidence type="ECO:0000259" key="9">
    <source>
        <dbReference type="Pfam" id="PF00535"/>
    </source>
</evidence>
<keyword evidence="2" id="KW-0328">Glycosyltransferase</keyword>
<evidence type="ECO:0000256" key="7">
    <source>
        <dbReference type="ARBA" id="ARBA00023136"/>
    </source>
</evidence>
<evidence type="ECO:0000313" key="10">
    <source>
        <dbReference type="EMBL" id="VAX18147.1"/>
    </source>
</evidence>
<dbReference type="PANTHER" id="PTHR48090">
    <property type="entry name" value="UNDECAPRENYL-PHOSPHATE 4-DEOXY-4-FORMAMIDO-L-ARABINOSE TRANSFERASE-RELATED"/>
    <property type="match status" value="1"/>
</dbReference>
<evidence type="ECO:0000256" key="1">
    <source>
        <dbReference type="ARBA" id="ARBA00022475"/>
    </source>
</evidence>
<keyword evidence="1" id="KW-1003">Cell membrane</keyword>
<keyword evidence="5" id="KW-0448">Lipopolysaccharide biosynthesis</keyword>
<feature type="transmembrane region" description="Helical" evidence="8">
    <location>
        <begin position="271"/>
        <end position="293"/>
    </location>
</feature>
<evidence type="ECO:0000256" key="4">
    <source>
        <dbReference type="ARBA" id="ARBA00022692"/>
    </source>
</evidence>
<accession>A0A3B1CN51</accession>
<keyword evidence="6 8" id="KW-1133">Transmembrane helix</keyword>
<name>A0A3B1CN51_9ZZZZ</name>
<dbReference type="InterPro" id="IPR050256">
    <property type="entry name" value="Glycosyltransferase_2"/>
</dbReference>
<evidence type="ECO:0000256" key="2">
    <source>
        <dbReference type="ARBA" id="ARBA00022676"/>
    </source>
</evidence>
<dbReference type="GO" id="GO:0099621">
    <property type="term" value="F:undecaprenyl-phosphate 4-deoxy-4-formamido-L-arabinose transferase activity"/>
    <property type="evidence" value="ECO:0007669"/>
    <property type="project" value="TreeGrafter"/>
</dbReference>
<dbReference type="InterPro" id="IPR029044">
    <property type="entry name" value="Nucleotide-diphossugar_trans"/>
</dbReference>
<evidence type="ECO:0000256" key="3">
    <source>
        <dbReference type="ARBA" id="ARBA00022679"/>
    </source>
</evidence>
<sequence length="316" mass="35539">MIPNPKISLVTPVYNEAENIDSFIEELIPVLEKLDPGFEIIAVDDGSTDQTFEKLKTHHNRDKRVKIIRLRGNFGQTAAFSAGFNYAKGETIITIDADLQNDPADIPAMVDKLNEGYDIVSGWRFDRKDNFLTRKLPSMIANKVISWTTKVYLHDYGCSLKAFHRDVIKNIKLYGEMHRFIPAVASWMGVKVAEMKVNHRPRLAGVSKYGIGRTIRVLLDLITVKFLLSYSTSPIQIFGLIGMISGVAGFALGALLTIQRFFFEIPLSNRPALLLAVMLIFIGVQFVSIGLLAEMQSRTYHESQSKPTYVIKNILD</sequence>
<gene>
    <name evidence="10" type="ORF">MNBD_NITROSPINAE03-698</name>
</gene>
<dbReference type="CDD" id="cd04187">
    <property type="entry name" value="DPM1_like_bac"/>
    <property type="match status" value="1"/>
</dbReference>
<keyword evidence="7 8" id="KW-0472">Membrane</keyword>
<dbReference type="AlphaFoldDB" id="A0A3B1CN51"/>
<dbReference type="EMBL" id="UOGB01000101">
    <property type="protein sequence ID" value="VAX18147.1"/>
    <property type="molecule type" value="Genomic_DNA"/>
</dbReference>
<dbReference type="Gene3D" id="3.90.550.10">
    <property type="entry name" value="Spore Coat Polysaccharide Biosynthesis Protein SpsA, Chain A"/>
    <property type="match status" value="1"/>
</dbReference>
<keyword evidence="4 8" id="KW-0812">Transmembrane</keyword>
<evidence type="ECO:0000256" key="6">
    <source>
        <dbReference type="ARBA" id="ARBA00022989"/>
    </source>
</evidence>
<dbReference type="PANTHER" id="PTHR48090:SF3">
    <property type="entry name" value="UNDECAPRENYL-PHOSPHATE 4-DEOXY-4-FORMAMIDO-L-ARABINOSE TRANSFERASE"/>
    <property type="match status" value="1"/>
</dbReference>
<feature type="domain" description="Glycosyltransferase 2-like" evidence="9">
    <location>
        <begin position="8"/>
        <end position="170"/>
    </location>
</feature>
<dbReference type="GO" id="GO:0005886">
    <property type="term" value="C:plasma membrane"/>
    <property type="evidence" value="ECO:0007669"/>
    <property type="project" value="TreeGrafter"/>
</dbReference>
<protein>
    <submittedName>
        <fullName evidence="10">Glycosyl transferase, group 2 family</fullName>
    </submittedName>
</protein>
<dbReference type="GO" id="GO:0009103">
    <property type="term" value="P:lipopolysaccharide biosynthetic process"/>
    <property type="evidence" value="ECO:0007669"/>
    <property type="project" value="UniProtKB-KW"/>
</dbReference>
<keyword evidence="3 10" id="KW-0808">Transferase</keyword>
<organism evidence="10">
    <name type="scientific">hydrothermal vent metagenome</name>
    <dbReference type="NCBI Taxonomy" id="652676"/>
    <lineage>
        <taxon>unclassified sequences</taxon>
        <taxon>metagenomes</taxon>
        <taxon>ecological metagenomes</taxon>
    </lineage>
</organism>
<reference evidence="10" key="1">
    <citation type="submission" date="2018-06" db="EMBL/GenBank/DDBJ databases">
        <authorList>
            <person name="Zhirakovskaya E."/>
        </authorList>
    </citation>
    <scope>NUCLEOTIDE SEQUENCE</scope>
</reference>
<dbReference type="SUPFAM" id="SSF53448">
    <property type="entry name" value="Nucleotide-diphospho-sugar transferases"/>
    <property type="match status" value="1"/>
</dbReference>
<dbReference type="InterPro" id="IPR001173">
    <property type="entry name" value="Glyco_trans_2-like"/>
</dbReference>
<dbReference type="Pfam" id="PF00535">
    <property type="entry name" value="Glycos_transf_2"/>
    <property type="match status" value="1"/>
</dbReference>